<dbReference type="PANTHER" id="PTHR43877">
    <property type="entry name" value="AMINOALKYLPHOSPHONATE N-ACETYLTRANSFERASE-RELATED-RELATED"/>
    <property type="match status" value="1"/>
</dbReference>
<proteinExistence type="predicted"/>
<dbReference type="InterPro" id="IPR000182">
    <property type="entry name" value="GNAT_dom"/>
</dbReference>
<dbReference type="OrthoDB" id="4553064at2"/>
<evidence type="ECO:0000256" key="1">
    <source>
        <dbReference type="ARBA" id="ARBA00022679"/>
    </source>
</evidence>
<name>A0A1H1S1T6_9CORY</name>
<dbReference type="Pfam" id="PF00583">
    <property type="entry name" value="Acetyltransf_1"/>
    <property type="match status" value="1"/>
</dbReference>
<protein>
    <submittedName>
        <fullName evidence="4">Acetyltransferase (GNAT) family protein</fullName>
    </submittedName>
</protein>
<dbReference type="EMBL" id="LT629765">
    <property type="protein sequence ID" value="SDS41931.1"/>
    <property type="molecule type" value="Genomic_DNA"/>
</dbReference>
<keyword evidence="2" id="KW-0012">Acyltransferase</keyword>
<dbReference type="GO" id="GO:0016747">
    <property type="term" value="F:acyltransferase activity, transferring groups other than amino-acyl groups"/>
    <property type="evidence" value="ECO:0007669"/>
    <property type="project" value="InterPro"/>
</dbReference>
<keyword evidence="1 4" id="KW-0808">Transferase</keyword>
<dbReference type="PROSITE" id="PS51186">
    <property type="entry name" value="GNAT"/>
    <property type="match status" value="1"/>
</dbReference>
<sequence>MTFTLREATESDRTYLHRLNFLTEVFGDENGEVGEDIIASAAAYVGDWDPDRDGGVIALDHLGIPAGGVWLRRWASPDDYGWAAPLGPDVPELAIAVENRYAGHRLGAQLLEAACDLARRQGAQRISLHVEPNNPRAHHRYVSSGFTELSPEESGCRPVTMVRAL</sequence>
<accession>A0A1H1S1T6</accession>
<evidence type="ECO:0000259" key="3">
    <source>
        <dbReference type="PROSITE" id="PS51186"/>
    </source>
</evidence>
<evidence type="ECO:0000313" key="4">
    <source>
        <dbReference type="EMBL" id="SDS41931.1"/>
    </source>
</evidence>
<dbReference type="STRING" id="1203190.GCA_000312345_01558"/>
<gene>
    <name evidence="4" type="ORF">SAMN04488539_1637</name>
</gene>
<dbReference type="CDD" id="cd04301">
    <property type="entry name" value="NAT_SF"/>
    <property type="match status" value="1"/>
</dbReference>
<keyword evidence="5" id="KW-1185">Reference proteome</keyword>
<dbReference type="InterPro" id="IPR050832">
    <property type="entry name" value="Bact_Acetyltransf"/>
</dbReference>
<evidence type="ECO:0000256" key="2">
    <source>
        <dbReference type="ARBA" id="ARBA00023315"/>
    </source>
</evidence>
<feature type="domain" description="N-acetyltransferase" evidence="3">
    <location>
        <begin position="3"/>
        <end position="165"/>
    </location>
</feature>
<dbReference type="Proteomes" id="UP000182237">
    <property type="component" value="Chromosome I"/>
</dbReference>
<dbReference type="Gene3D" id="3.40.630.30">
    <property type="match status" value="1"/>
</dbReference>
<dbReference type="eggNOG" id="COG0456">
    <property type="taxonomic scope" value="Bacteria"/>
</dbReference>
<organism evidence="4 5">
    <name type="scientific">Corynebacterium timonense</name>
    <dbReference type="NCBI Taxonomy" id="441500"/>
    <lineage>
        <taxon>Bacteria</taxon>
        <taxon>Bacillati</taxon>
        <taxon>Actinomycetota</taxon>
        <taxon>Actinomycetes</taxon>
        <taxon>Mycobacteriales</taxon>
        <taxon>Corynebacteriaceae</taxon>
        <taxon>Corynebacterium</taxon>
    </lineage>
</organism>
<reference evidence="4 5" key="1">
    <citation type="submission" date="2016-10" db="EMBL/GenBank/DDBJ databases">
        <authorList>
            <person name="de Groot N.N."/>
        </authorList>
    </citation>
    <scope>NUCLEOTIDE SEQUENCE [LARGE SCALE GENOMIC DNA]</scope>
    <source>
        <strain evidence="4 5">DSM 45434</strain>
    </source>
</reference>
<dbReference type="RefSeq" id="WP_019194365.1">
    <property type="nucleotide sequence ID" value="NZ_LT629765.1"/>
</dbReference>
<evidence type="ECO:0000313" key="5">
    <source>
        <dbReference type="Proteomes" id="UP000182237"/>
    </source>
</evidence>
<dbReference type="AlphaFoldDB" id="A0A1H1S1T6"/>
<dbReference type="InterPro" id="IPR016181">
    <property type="entry name" value="Acyl_CoA_acyltransferase"/>
</dbReference>
<dbReference type="SUPFAM" id="SSF55729">
    <property type="entry name" value="Acyl-CoA N-acyltransferases (Nat)"/>
    <property type="match status" value="1"/>
</dbReference>